<dbReference type="SUPFAM" id="SSF103473">
    <property type="entry name" value="MFS general substrate transporter"/>
    <property type="match status" value="1"/>
</dbReference>
<reference evidence="8" key="1">
    <citation type="submission" date="2016-11" db="UniProtKB">
        <authorList>
            <consortium name="WormBaseParasite"/>
        </authorList>
    </citation>
    <scope>IDENTIFICATION</scope>
</reference>
<feature type="transmembrane region" description="Helical" evidence="6">
    <location>
        <begin position="163"/>
        <end position="183"/>
    </location>
</feature>
<comment type="subcellular location">
    <subcellularLocation>
        <location evidence="1">Membrane</location>
        <topology evidence="1">Multi-pass membrane protein</topology>
    </subcellularLocation>
</comment>
<dbReference type="Pfam" id="PF05978">
    <property type="entry name" value="UNC-93"/>
    <property type="match status" value="1"/>
</dbReference>
<dbReference type="AlphaFoldDB" id="A0A1I7WG83"/>
<feature type="transmembrane region" description="Helical" evidence="6">
    <location>
        <begin position="132"/>
        <end position="151"/>
    </location>
</feature>
<dbReference type="InterPro" id="IPR051617">
    <property type="entry name" value="UNC-93-like_regulator"/>
</dbReference>
<dbReference type="WBParaSite" id="Hba_03938">
    <property type="protein sequence ID" value="Hba_03938"/>
    <property type="gene ID" value="Hba_03938"/>
</dbReference>
<sequence>MSNKDRKLHLESFYLKLELVEEDGLEDHLISAEEEVETVGMATSASVEFKRTFSLLMTKEMIALSIPFMYSGIETTFYTGVYSACLSAFSALNKESEVVIAYAIFSLGIGQTIGGFSFGVCASFNKLSRSHVIVFGTVLHLAAFFLCFLNIPMEAPLHKTSTVAYIEPSMLIALVTALLLGLADSCWNTQIYTLIGILYKNEASSAFALFKFFQTSVKMLIGILSNSHVLQFI</sequence>
<accession>A0A1I7WG83</accession>
<keyword evidence="3 6" id="KW-0812">Transmembrane</keyword>
<evidence type="ECO:0000256" key="6">
    <source>
        <dbReference type="SAM" id="Phobius"/>
    </source>
</evidence>
<evidence type="ECO:0000256" key="2">
    <source>
        <dbReference type="ARBA" id="ARBA00009172"/>
    </source>
</evidence>
<evidence type="ECO:0000256" key="1">
    <source>
        <dbReference type="ARBA" id="ARBA00004141"/>
    </source>
</evidence>
<evidence type="ECO:0000256" key="4">
    <source>
        <dbReference type="ARBA" id="ARBA00022989"/>
    </source>
</evidence>
<keyword evidence="5 6" id="KW-0472">Membrane</keyword>
<dbReference type="InterPro" id="IPR036259">
    <property type="entry name" value="MFS_trans_sf"/>
</dbReference>
<keyword evidence="4 6" id="KW-1133">Transmembrane helix</keyword>
<proteinExistence type="inferred from homology"/>
<organism evidence="7 8">
    <name type="scientific">Heterorhabditis bacteriophora</name>
    <name type="common">Entomopathogenic nematode worm</name>
    <dbReference type="NCBI Taxonomy" id="37862"/>
    <lineage>
        <taxon>Eukaryota</taxon>
        <taxon>Metazoa</taxon>
        <taxon>Ecdysozoa</taxon>
        <taxon>Nematoda</taxon>
        <taxon>Chromadorea</taxon>
        <taxon>Rhabditida</taxon>
        <taxon>Rhabditina</taxon>
        <taxon>Rhabditomorpha</taxon>
        <taxon>Strongyloidea</taxon>
        <taxon>Heterorhabditidae</taxon>
        <taxon>Heterorhabditis</taxon>
    </lineage>
</organism>
<evidence type="ECO:0000313" key="7">
    <source>
        <dbReference type="Proteomes" id="UP000095283"/>
    </source>
</evidence>
<evidence type="ECO:0000256" key="3">
    <source>
        <dbReference type="ARBA" id="ARBA00022692"/>
    </source>
</evidence>
<keyword evidence="7" id="KW-1185">Reference proteome</keyword>
<protein>
    <submittedName>
        <fullName evidence="8">UNC93-like protein MFSD11</fullName>
    </submittedName>
</protein>
<comment type="similarity">
    <text evidence="2">Belongs to the unc-93 family.</text>
</comment>
<name>A0A1I7WG83_HETBA</name>
<dbReference type="Proteomes" id="UP000095283">
    <property type="component" value="Unplaced"/>
</dbReference>
<dbReference type="InterPro" id="IPR010291">
    <property type="entry name" value="Ion_channel_UNC-93"/>
</dbReference>
<dbReference type="PANTHER" id="PTHR23294:SF20">
    <property type="entry name" value="UNC93-LIKE PROTEIN MFSD11"/>
    <property type="match status" value="1"/>
</dbReference>
<dbReference type="PANTHER" id="PTHR23294">
    <property type="entry name" value="ET TRANSLATION PRODUCT-RELATED"/>
    <property type="match status" value="1"/>
</dbReference>
<feature type="transmembrane region" description="Helical" evidence="6">
    <location>
        <begin position="99"/>
        <end position="120"/>
    </location>
</feature>
<evidence type="ECO:0000256" key="5">
    <source>
        <dbReference type="ARBA" id="ARBA00023136"/>
    </source>
</evidence>
<evidence type="ECO:0000313" key="8">
    <source>
        <dbReference type="WBParaSite" id="Hba_03938"/>
    </source>
</evidence>
<dbReference type="GO" id="GO:0016020">
    <property type="term" value="C:membrane"/>
    <property type="evidence" value="ECO:0007669"/>
    <property type="project" value="UniProtKB-SubCell"/>
</dbReference>
<feature type="transmembrane region" description="Helical" evidence="6">
    <location>
        <begin position="61"/>
        <end position="79"/>
    </location>
</feature>